<evidence type="ECO:0000313" key="2">
    <source>
        <dbReference type="Proteomes" id="UP000663193"/>
    </source>
</evidence>
<evidence type="ECO:0000313" key="1">
    <source>
        <dbReference type="EMBL" id="QRC92042.1"/>
    </source>
</evidence>
<dbReference type="AlphaFoldDB" id="A0A7U2ESL6"/>
<gene>
    <name evidence="1" type="ORF">JI435_022090</name>
</gene>
<sequence>MYWKKFGDNDSSTPSKRLSEHGFYLQHEVFSDELARATMSEAQGEFPSQPTSVYTSVIVDPAAVHESDLWNAGLAQPASGVEEQIFGARRTAAAELP</sequence>
<dbReference type="VEuPathDB" id="FungiDB:JI435_022090"/>
<accession>A0A7U2ESL6</accession>
<name>A0A7U2ESL6_PHANO</name>
<protein>
    <submittedName>
        <fullName evidence="1">Uncharacterized protein</fullName>
    </submittedName>
</protein>
<proteinExistence type="predicted"/>
<dbReference type="Proteomes" id="UP000663193">
    <property type="component" value="Chromosome 2"/>
</dbReference>
<keyword evidence="2" id="KW-1185">Reference proteome</keyword>
<dbReference type="EMBL" id="CP069024">
    <property type="protein sequence ID" value="QRC92042.1"/>
    <property type="molecule type" value="Genomic_DNA"/>
</dbReference>
<reference evidence="2" key="1">
    <citation type="journal article" date="2021" name="BMC Genomics">
        <title>Chromosome-level genome assembly and manually-curated proteome of model necrotroph Parastagonospora nodorum Sn15 reveals a genome-wide trove of candidate effector homologs, and redundancy of virulence-related functions within an accessory chromosome.</title>
        <authorList>
            <person name="Bertazzoni S."/>
            <person name="Jones D.A.B."/>
            <person name="Phan H.T."/>
            <person name="Tan K.-C."/>
            <person name="Hane J.K."/>
        </authorList>
    </citation>
    <scope>NUCLEOTIDE SEQUENCE [LARGE SCALE GENOMIC DNA]</scope>
    <source>
        <strain evidence="2">SN15 / ATCC MYA-4574 / FGSC 10173)</strain>
    </source>
</reference>
<organism evidence="1 2">
    <name type="scientific">Phaeosphaeria nodorum (strain SN15 / ATCC MYA-4574 / FGSC 10173)</name>
    <name type="common">Glume blotch fungus</name>
    <name type="synonym">Parastagonospora nodorum</name>
    <dbReference type="NCBI Taxonomy" id="321614"/>
    <lineage>
        <taxon>Eukaryota</taxon>
        <taxon>Fungi</taxon>
        <taxon>Dikarya</taxon>
        <taxon>Ascomycota</taxon>
        <taxon>Pezizomycotina</taxon>
        <taxon>Dothideomycetes</taxon>
        <taxon>Pleosporomycetidae</taxon>
        <taxon>Pleosporales</taxon>
        <taxon>Pleosporineae</taxon>
        <taxon>Phaeosphaeriaceae</taxon>
        <taxon>Parastagonospora</taxon>
    </lineage>
</organism>